<keyword evidence="2 5" id="KW-0812">Transmembrane</keyword>
<gene>
    <name evidence="7" type="primary">CngA</name>
    <name evidence="7" type="ORF">AK812_SmicGene15531</name>
</gene>
<comment type="subcellular location">
    <subcellularLocation>
        <location evidence="1">Membrane</location>
        <topology evidence="1">Multi-pass membrane protein</topology>
    </subcellularLocation>
</comment>
<reference evidence="7 8" key="1">
    <citation type="submission" date="2016-02" db="EMBL/GenBank/DDBJ databases">
        <title>Genome analysis of coral dinoflagellate symbionts highlights evolutionary adaptations to a symbiotic lifestyle.</title>
        <authorList>
            <person name="Aranda M."/>
            <person name="Li Y."/>
            <person name="Liew Y.J."/>
            <person name="Baumgarten S."/>
            <person name="Simakov O."/>
            <person name="Wilson M."/>
            <person name="Piel J."/>
            <person name="Ashoor H."/>
            <person name="Bougouffa S."/>
            <person name="Bajic V.B."/>
            <person name="Ryu T."/>
            <person name="Ravasi T."/>
            <person name="Bayer T."/>
            <person name="Micklem G."/>
            <person name="Kim H."/>
            <person name="Bhak J."/>
            <person name="Lajeunesse T.C."/>
            <person name="Voolstra C.R."/>
        </authorList>
    </citation>
    <scope>NUCLEOTIDE SEQUENCE [LARGE SCALE GENOMIC DNA]</scope>
    <source>
        <strain evidence="7 8">CCMP2467</strain>
    </source>
</reference>
<evidence type="ECO:0000256" key="4">
    <source>
        <dbReference type="ARBA" id="ARBA00023136"/>
    </source>
</evidence>
<dbReference type="GO" id="GO:0005249">
    <property type="term" value="F:voltage-gated potassium channel activity"/>
    <property type="evidence" value="ECO:0007669"/>
    <property type="project" value="TreeGrafter"/>
</dbReference>
<evidence type="ECO:0000259" key="6">
    <source>
        <dbReference type="Pfam" id="PF00520"/>
    </source>
</evidence>
<dbReference type="EMBL" id="LSRX01000283">
    <property type="protein sequence ID" value="OLQ01736.1"/>
    <property type="molecule type" value="Genomic_DNA"/>
</dbReference>
<proteinExistence type="predicted"/>
<evidence type="ECO:0000313" key="8">
    <source>
        <dbReference type="Proteomes" id="UP000186817"/>
    </source>
</evidence>
<dbReference type="PANTHER" id="PTHR45689">
    <property type="entry name" value="I[[H]] CHANNEL, ISOFORM E"/>
    <property type="match status" value="1"/>
</dbReference>
<evidence type="ECO:0000313" key="7">
    <source>
        <dbReference type="EMBL" id="OLQ01736.1"/>
    </source>
</evidence>
<feature type="transmembrane region" description="Helical" evidence="5">
    <location>
        <begin position="186"/>
        <end position="207"/>
    </location>
</feature>
<dbReference type="Proteomes" id="UP000186817">
    <property type="component" value="Unassembled WGS sequence"/>
</dbReference>
<name>A0A1Q9E2T4_SYMMI</name>
<keyword evidence="4 5" id="KW-0472">Membrane</keyword>
<dbReference type="GO" id="GO:0003254">
    <property type="term" value="P:regulation of membrane depolarization"/>
    <property type="evidence" value="ECO:0007669"/>
    <property type="project" value="TreeGrafter"/>
</dbReference>
<dbReference type="OrthoDB" id="422353at2759"/>
<dbReference type="SUPFAM" id="SSF81324">
    <property type="entry name" value="Voltage-gated potassium channels"/>
    <property type="match status" value="1"/>
</dbReference>
<evidence type="ECO:0000256" key="1">
    <source>
        <dbReference type="ARBA" id="ARBA00004141"/>
    </source>
</evidence>
<evidence type="ECO:0000256" key="2">
    <source>
        <dbReference type="ARBA" id="ARBA00022692"/>
    </source>
</evidence>
<sequence>MPPPMERSTSRGGAAGYEAFLSEQLQQLKSVLLSHYVRETSAPVKLELPPPPEDVGKPGYVWQPQKEDSEILSRNPEELLTILDGDGEPMKFLHDVLTPMDPLERWAEFYTGLVERVPAQKAPVALELNLLSSWAAKLKDKVPSKTRNFATIGPGSRHSLVLGEQLKDSWGISRFMLEPHGNVRMAWNLLGILAICWDLIFIPLQMFDMGEGMQAILDVMSYIVFAYWLSDVPASFLTGYDSGGILEMRVRVVAQHYAKGWLIPDIIVLSLDIAIFIVFGLSSSSESDDSLPSLRIARALRLIRFARLLRLHKVWHLVDDLLDRMKTDSFLLSIKIIRSLAVVLAINHYVSCTFLALALLIEEEGITWLMLADLDQVPFTTQYLSALHWSLTQFMPATNNIAPNSAYERVFAIVVVLIGLAVFSSFVSGVTNTVNQLRQMHVDHFRTETRVKSFLTQKSISVDVWCRVQRFVRLQVVLAKKSLKEADIPLLKDLPFSLRVKLHQEIYMPVLLTAGWLTEEMVELDEVLVLRLCDKVFSEKVATALHEIFMEGAECTEAVIAGGHMRYDSRKLQEKEYISQDYWLCELCLFAHWEYRGNLQADGVVHYMVVHGESFASTLAQAGGALYHRMRTIGLLYVANAEAMDENPEVAGPLTDLSLPKQQALDISSRARQFSDLRRSQEHREHTSIVTVASSCNDSLGRMM</sequence>
<feature type="transmembrane region" description="Helical" evidence="5">
    <location>
        <begin position="219"/>
        <end position="240"/>
    </location>
</feature>
<comment type="caution">
    <text evidence="7">The sequence shown here is derived from an EMBL/GenBank/DDBJ whole genome shotgun (WGS) entry which is preliminary data.</text>
</comment>
<dbReference type="Gene3D" id="1.10.287.70">
    <property type="match status" value="1"/>
</dbReference>
<evidence type="ECO:0000256" key="5">
    <source>
        <dbReference type="SAM" id="Phobius"/>
    </source>
</evidence>
<dbReference type="InterPro" id="IPR051413">
    <property type="entry name" value="K/Na_HCN_channel"/>
</dbReference>
<accession>A0A1Q9E2T4</accession>
<feature type="domain" description="Ion transport" evidence="6">
    <location>
        <begin position="186"/>
        <end position="439"/>
    </location>
</feature>
<feature type="transmembrane region" description="Helical" evidence="5">
    <location>
        <begin position="261"/>
        <end position="281"/>
    </location>
</feature>
<keyword evidence="8" id="KW-1185">Reference proteome</keyword>
<dbReference type="OMA" id="SSISHCM"/>
<feature type="transmembrane region" description="Helical" evidence="5">
    <location>
        <begin position="336"/>
        <end position="361"/>
    </location>
</feature>
<protein>
    <submittedName>
        <fullName evidence="7">Cyclic nucleotide-gated cation channel subunit A</fullName>
    </submittedName>
</protein>
<dbReference type="GO" id="GO:0035725">
    <property type="term" value="P:sodium ion transmembrane transport"/>
    <property type="evidence" value="ECO:0007669"/>
    <property type="project" value="TreeGrafter"/>
</dbReference>
<dbReference type="GO" id="GO:0098855">
    <property type="term" value="C:HCN channel complex"/>
    <property type="evidence" value="ECO:0007669"/>
    <property type="project" value="TreeGrafter"/>
</dbReference>
<dbReference type="Pfam" id="PF00520">
    <property type="entry name" value="Ion_trans"/>
    <property type="match status" value="1"/>
</dbReference>
<dbReference type="AlphaFoldDB" id="A0A1Q9E2T4"/>
<dbReference type="PANTHER" id="PTHR45689:SF5">
    <property type="entry name" value="I[[H]] CHANNEL, ISOFORM E"/>
    <property type="match status" value="1"/>
</dbReference>
<organism evidence="7 8">
    <name type="scientific">Symbiodinium microadriaticum</name>
    <name type="common">Dinoflagellate</name>
    <name type="synonym">Zooxanthella microadriatica</name>
    <dbReference type="NCBI Taxonomy" id="2951"/>
    <lineage>
        <taxon>Eukaryota</taxon>
        <taxon>Sar</taxon>
        <taxon>Alveolata</taxon>
        <taxon>Dinophyceae</taxon>
        <taxon>Suessiales</taxon>
        <taxon>Symbiodiniaceae</taxon>
        <taxon>Symbiodinium</taxon>
    </lineage>
</organism>
<keyword evidence="3 5" id="KW-1133">Transmembrane helix</keyword>
<feature type="transmembrane region" description="Helical" evidence="5">
    <location>
        <begin position="410"/>
        <end position="430"/>
    </location>
</feature>
<dbReference type="InterPro" id="IPR005821">
    <property type="entry name" value="Ion_trans_dom"/>
</dbReference>
<evidence type="ECO:0000256" key="3">
    <source>
        <dbReference type="ARBA" id="ARBA00022989"/>
    </source>
</evidence>